<evidence type="ECO:0008006" key="3">
    <source>
        <dbReference type="Google" id="ProtNLM"/>
    </source>
</evidence>
<dbReference type="Pfam" id="PF05988">
    <property type="entry name" value="DUF899"/>
    <property type="match status" value="1"/>
</dbReference>
<evidence type="ECO:0000313" key="1">
    <source>
        <dbReference type="EMBL" id="KIN03132.1"/>
    </source>
</evidence>
<reference evidence="1 2" key="1">
    <citation type="submission" date="2014-04" db="EMBL/GenBank/DDBJ databases">
        <authorList>
            <consortium name="DOE Joint Genome Institute"/>
            <person name="Kuo A."/>
            <person name="Martino E."/>
            <person name="Perotto S."/>
            <person name="Kohler A."/>
            <person name="Nagy L.G."/>
            <person name="Floudas D."/>
            <person name="Copeland A."/>
            <person name="Barry K.W."/>
            <person name="Cichocki N."/>
            <person name="Veneault-Fourrey C."/>
            <person name="LaButti K."/>
            <person name="Lindquist E.A."/>
            <person name="Lipzen A."/>
            <person name="Lundell T."/>
            <person name="Morin E."/>
            <person name="Murat C."/>
            <person name="Sun H."/>
            <person name="Tunlid A."/>
            <person name="Henrissat B."/>
            <person name="Grigoriev I.V."/>
            <person name="Hibbett D.S."/>
            <person name="Martin F."/>
            <person name="Nordberg H.P."/>
            <person name="Cantor M.N."/>
            <person name="Hua S.X."/>
        </authorList>
    </citation>
    <scope>NUCLEOTIDE SEQUENCE [LARGE SCALE GENOMIC DNA]</scope>
    <source>
        <strain evidence="1 2">Zn</strain>
    </source>
</reference>
<reference evidence="2" key="2">
    <citation type="submission" date="2015-01" db="EMBL/GenBank/DDBJ databases">
        <title>Evolutionary Origins and Diversification of the Mycorrhizal Mutualists.</title>
        <authorList>
            <consortium name="DOE Joint Genome Institute"/>
            <consortium name="Mycorrhizal Genomics Consortium"/>
            <person name="Kohler A."/>
            <person name="Kuo A."/>
            <person name="Nagy L.G."/>
            <person name="Floudas D."/>
            <person name="Copeland A."/>
            <person name="Barry K.W."/>
            <person name="Cichocki N."/>
            <person name="Veneault-Fourrey C."/>
            <person name="LaButti K."/>
            <person name="Lindquist E.A."/>
            <person name="Lipzen A."/>
            <person name="Lundell T."/>
            <person name="Morin E."/>
            <person name="Murat C."/>
            <person name="Riley R."/>
            <person name="Ohm R."/>
            <person name="Sun H."/>
            <person name="Tunlid A."/>
            <person name="Henrissat B."/>
            <person name="Grigoriev I.V."/>
            <person name="Hibbett D.S."/>
            <person name="Martin F."/>
        </authorList>
    </citation>
    <scope>NUCLEOTIDE SEQUENCE [LARGE SCALE GENOMIC DNA]</scope>
    <source>
        <strain evidence="2">Zn</strain>
    </source>
</reference>
<dbReference type="OrthoDB" id="3503208at2759"/>
<keyword evidence="2" id="KW-1185">Reference proteome</keyword>
<dbReference type="InterPro" id="IPR036249">
    <property type="entry name" value="Thioredoxin-like_sf"/>
</dbReference>
<name>A0A0C3HLF2_OIDMZ</name>
<dbReference type="Proteomes" id="UP000054321">
    <property type="component" value="Unassembled WGS sequence"/>
</dbReference>
<protein>
    <recommendedName>
        <fullName evidence="3">Thioredoxin domain-containing protein</fullName>
    </recommendedName>
</protein>
<accession>A0A0C3HLF2</accession>
<dbReference type="InParanoid" id="A0A0C3HLF2"/>
<proteinExistence type="predicted"/>
<dbReference type="STRING" id="913774.A0A0C3HLF2"/>
<sequence>MSAKVVSQAEWLEARKALLVKEKELTRANDALTIERQQLPMMKLDKDYEFTGPQGSVSLRDLFNGREQLIVYHFMFDPEWDTGCIGCSFFGDHVPTLCHLKHKDTEFVVVSRAPLAKIEAFKKRMGWTFPWYSSAGSDFNYDFHATLDKSIHPVMYNYTTKEVPGGASKGGDVSALSVFFKQDDNVFHTYSTFARGIDKLLATSTLLDLTPLGRRDLPMGPGSYKYNDQYDEE</sequence>
<dbReference type="InterPro" id="IPR010296">
    <property type="entry name" value="DUF899_thioredox"/>
</dbReference>
<organism evidence="1 2">
    <name type="scientific">Oidiodendron maius (strain Zn)</name>
    <dbReference type="NCBI Taxonomy" id="913774"/>
    <lineage>
        <taxon>Eukaryota</taxon>
        <taxon>Fungi</taxon>
        <taxon>Dikarya</taxon>
        <taxon>Ascomycota</taxon>
        <taxon>Pezizomycotina</taxon>
        <taxon>Leotiomycetes</taxon>
        <taxon>Leotiomycetes incertae sedis</taxon>
        <taxon>Myxotrichaceae</taxon>
        <taxon>Oidiodendron</taxon>
    </lineage>
</organism>
<evidence type="ECO:0000313" key="2">
    <source>
        <dbReference type="Proteomes" id="UP000054321"/>
    </source>
</evidence>
<dbReference type="AlphaFoldDB" id="A0A0C3HLF2"/>
<dbReference type="EMBL" id="KN832874">
    <property type="protein sequence ID" value="KIN03132.1"/>
    <property type="molecule type" value="Genomic_DNA"/>
</dbReference>
<dbReference type="HOGENOM" id="CLU_066898_1_0_1"/>
<dbReference type="SUPFAM" id="SSF52833">
    <property type="entry name" value="Thioredoxin-like"/>
    <property type="match status" value="1"/>
</dbReference>
<gene>
    <name evidence="1" type="ORF">OIDMADRAFT_52933</name>
</gene>